<keyword evidence="8" id="KW-1185">Reference proteome</keyword>
<comment type="caution">
    <text evidence="7">The sequence shown here is derived from an EMBL/GenBank/DDBJ whole genome shotgun (WGS) entry which is preliminary data.</text>
</comment>
<keyword evidence="3" id="KW-0393">Immunoglobulin domain</keyword>
<gene>
    <name evidence="7" type="ORF">ILYODFUR_021736</name>
</gene>
<evidence type="ECO:0000313" key="7">
    <source>
        <dbReference type="EMBL" id="MEQ2225848.1"/>
    </source>
</evidence>
<organism evidence="7 8">
    <name type="scientific">Ilyodon furcidens</name>
    <name type="common">goldbreast splitfin</name>
    <dbReference type="NCBI Taxonomy" id="33524"/>
    <lineage>
        <taxon>Eukaryota</taxon>
        <taxon>Metazoa</taxon>
        <taxon>Chordata</taxon>
        <taxon>Craniata</taxon>
        <taxon>Vertebrata</taxon>
        <taxon>Euteleostomi</taxon>
        <taxon>Actinopterygii</taxon>
        <taxon>Neopterygii</taxon>
        <taxon>Teleostei</taxon>
        <taxon>Neoteleostei</taxon>
        <taxon>Acanthomorphata</taxon>
        <taxon>Ovalentaria</taxon>
        <taxon>Atherinomorphae</taxon>
        <taxon>Cyprinodontiformes</taxon>
        <taxon>Goodeidae</taxon>
        <taxon>Ilyodon</taxon>
    </lineage>
</organism>
<dbReference type="PANTHER" id="PTHR16423:SF10">
    <property type="entry name" value="CRKD-BINDING PROTEIN-RELATED"/>
    <property type="match status" value="1"/>
</dbReference>
<feature type="domain" description="Immunoglobulin" evidence="6">
    <location>
        <begin position="12"/>
        <end position="113"/>
    </location>
</feature>
<keyword evidence="2" id="KW-1015">Disulfide bond</keyword>
<protein>
    <recommendedName>
        <fullName evidence="6">Immunoglobulin domain-containing protein</fullName>
    </recommendedName>
</protein>
<dbReference type="Gene3D" id="2.60.40.10">
    <property type="entry name" value="Immunoglobulins"/>
    <property type="match status" value="1"/>
</dbReference>
<reference evidence="7 8" key="1">
    <citation type="submission" date="2021-06" db="EMBL/GenBank/DDBJ databases">
        <authorList>
            <person name="Palmer J.M."/>
        </authorList>
    </citation>
    <scope>NUCLEOTIDE SEQUENCE [LARGE SCALE GENOMIC DNA]</scope>
    <source>
        <strain evidence="8">if_2019</strain>
        <tissue evidence="7">Muscle</tissue>
    </source>
</reference>
<name>A0ABV0T265_9TELE</name>
<dbReference type="InterPro" id="IPR013783">
    <property type="entry name" value="Ig-like_fold"/>
</dbReference>
<feature type="non-terminal residue" evidence="7">
    <location>
        <position position="1"/>
    </location>
</feature>
<evidence type="ECO:0000256" key="4">
    <source>
        <dbReference type="SAM" id="MobiDB-lite"/>
    </source>
</evidence>
<dbReference type="EMBL" id="JAHRIQ010013931">
    <property type="protein sequence ID" value="MEQ2225848.1"/>
    <property type="molecule type" value="Genomic_DNA"/>
</dbReference>
<dbReference type="Proteomes" id="UP001482620">
    <property type="component" value="Unassembled WGS sequence"/>
</dbReference>
<keyword evidence="5" id="KW-0472">Membrane</keyword>
<evidence type="ECO:0000256" key="2">
    <source>
        <dbReference type="ARBA" id="ARBA00023157"/>
    </source>
</evidence>
<evidence type="ECO:0000313" key="8">
    <source>
        <dbReference type="Proteomes" id="UP001482620"/>
    </source>
</evidence>
<dbReference type="Pfam" id="PF07686">
    <property type="entry name" value="V-set"/>
    <property type="match status" value="1"/>
</dbReference>
<dbReference type="PANTHER" id="PTHR16423">
    <property type="entry name" value="TREM-LIKE TRANSCRIPT PROTEIN"/>
    <property type="match status" value="1"/>
</dbReference>
<keyword evidence="1" id="KW-0732">Signal</keyword>
<evidence type="ECO:0000256" key="1">
    <source>
        <dbReference type="ARBA" id="ARBA00022729"/>
    </source>
</evidence>
<keyword evidence="5" id="KW-1133">Transmembrane helix</keyword>
<keyword evidence="5" id="KW-0812">Transmembrane</keyword>
<evidence type="ECO:0000259" key="6">
    <source>
        <dbReference type="SMART" id="SM00409"/>
    </source>
</evidence>
<feature type="compositionally biased region" description="Basic and acidic residues" evidence="4">
    <location>
        <begin position="280"/>
        <end position="292"/>
    </location>
</feature>
<proteinExistence type="predicted"/>
<accession>A0ABV0T265</accession>
<evidence type="ECO:0000256" key="3">
    <source>
        <dbReference type="ARBA" id="ARBA00023319"/>
    </source>
</evidence>
<dbReference type="SMART" id="SM00409">
    <property type="entry name" value="IG"/>
    <property type="match status" value="1"/>
</dbReference>
<evidence type="ECO:0000256" key="5">
    <source>
        <dbReference type="SAM" id="Phobius"/>
    </source>
</evidence>
<dbReference type="SUPFAM" id="SSF48726">
    <property type="entry name" value="Immunoglobulin"/>
    <property type="match status" value="1"/>
</dbReference>
<dbReference type="InterPro" id="IPR013106">
    <property type="entry name" value="Ig_V-set"/>
</dbReference>
<dbReference type="InterPro" id="IPR003599">
    <property type="entry name" value="Ig_sub"/>
</dbReference>
<feature type="region of interest" description="Disordered" evidence="4">
    <location>
        <begin position="262"/>
        <end position="292"/>
    </location>
</feature>
<sequence length="305" mass="33731">LQVTNSPSVNALKQLHGAAGEDFSVTCGLSFSETWKIFCRESCEGGNILIQTREKEAQRERYSIKHVKNHLSDVYILFVNISKLSESDSGLYRCGLGDSLSSVTYQDFRLVVVGKASGSSTSRSNPVHLTSPTAATLSLNYLATSASSETTDQSLLTEDRTTTKCRSSDCSPSPTSAEVWLFVAPALAIVVLFSVTLVFCRRRLKKAQTASPVELEQTPASETIRINEDVREEDEPWRSADVEIYLAYIDAMSNTVTTPIYQNKAPDDDAEVNLNSPLRAGRDNMKDDSGPEHHCHDDWLYSNLY</sequence>
<dbReference type="InterPro" id="IPR036179">
    <property type="entry name" value="Ig-like_dom_sf"/>
</dbReference>
<dbReference type="InterPro" id="IPR052314">
    <property type="entry name" value="Immune_rcpt_domain"/>
</dbReference>
<feature type="transmembrane region" description="Helical" evidence="5">
    <location>
        <begin position="179"/>
        <end position="200"/>
    </location>
</feature>